<evidence type="ECO:0000259" key="5">
    <source>
        <dbReference type="Pfam" id="PF04438"/>
    </source>
</evidence>
<evidence type="ECO:0000256" key="4">
    <source>
        <dbReference type="SAM" id="MobiDB-lite"/>
    </source>
</evidence>
<dbReference type="GO" id="GO:0006338">
    <property type="term" value="P:chromatin remodeling"/>
    <property type="evidence" value="ECO:0007669"/>
    <property type="project" value="InterPro"/>
</dbReference>
<reference evidence="6 7" key="1">
    <citation type="journal article" date="2024" name="Front Chem Biol">
        <title>Unveiling the potential of Daldinia eschscholtzii MFLUCC 19-0629 through bioactivity and bioinformatics studies for enhanced sustainable agriculture production.</title>
        <authorList>
            <person name="Brooks S."/>
            <person name="Weaver J.A."/>
            <person name="Klomchit A."/>
            <person name="Alharthi S.A."/>
            <person name="Onlamun T."/>
            <person name="Nurani R."/>
            <person name="Vong T.K."/>
            <person name="Alberti F."/>
            <person name="Greco C."/>
        </authorList>
    </citation>
    <scope>NUCLEOTIDE SEQUENCE [LARGE SCALE GENOMIC DNA]</scope>
    <source>
        <strain evidence="6">MFLUCC 19-0629</strain>
    </source>
</reference>
<evidence type="ECO:0000313" key="6">
    <source>
        <dbReference type="EMBL" id="KAK6948580.1"/>
    </source>
</evidence>
<evidence type="ECO:0000256" key="2">
    <source>
        <dbReference type="ARBA" id="ARBA00022771"/>
    </source>
</evidence>
<dbReference type="EMBL" id="JBANMG010000010">
    <property type="protein sequence ID" value="KAK6948580.1"/>
    <property type="molecule type" value="Genomic_DNA"/>
</dbReference>
<proteinExistence type="predicted"/>
<dbReference type="Pfam" id="PF04438">
    <property type="entry name" value="zf-HIT"/>
    <property type="match status" value="1"/>
</dbReference>
<sequence>MNNFGVVELASTKTTNAPGWAYVPDTTPHLAAAAAAASLQTGNRKRAARNQAANTSALYADADARQEAKLRREIEALDRDNYHRDVSIPIVAKSTSSKAAVKKHTPNVRKILQSQKTFANHLDDFEALLAQEKSNPNAASSAGAASAAVAATPVVKQEEDTPMTDAPQDAPTEPSSSTTVSTLLTPYSRPDYPPSHPQDADPLLVSRVPPLPTDAELRALLAAPPLSYTEARGRWTAEDDGRRYPARVFCEVCGYWGRVRCMRCGARVCALECLETHREECVTRYGL</sequence>
<dbReference type="PANTHER" id="PTHR13093">
    <property type="entry name" value="ZINC FINGER HIT DOMAIN CONTAINING PROTEIN 1"/>
    <property type="match status" value="1"/>
</dbReference>
<keyword evidence="2" id="KW-0863">Zinc-finger</keyword>
<organism evidence="6 7">
    <name type="scientific">Daldinia eschscholtzii</name>
    <dbReference type="NCBI Taxonomy" id="292717"/>
    <lineage>
        <taxon>Eukaryota</taxon>
        <taxon>Fungi</taxon>
        <taxon>Dikarya</taxon>
        <taxon>Ascomycota</taxon>
        <taxon>Pezizomycotina</taxon>
        <taxon>Sordariomycetes</taxon>
        <taxon>Xylariomycetidae</taxon>
        <taxon>Xylariales</taxon>
        <taxon>Hypoxylaceae</taxon>
        <taxon>Daldinia</taxon>
    </lineage>
</organism>
<evidence type="ECO:0000256" key="3">
    <source>
        <dbReference type="ARBA" id="ARBA00022833"/>
    </source>
</evidence>
<feature type="domain" description="HIT-type" evidence="5">
    <location>
        <begin position="247"/>
        <end position="274"/>
    </location>
</feature>
<keyword evidence="7" id="KW-1185">Reference proteome</keyword>
<evidence type="ECO:0000313" key="7">
    <source>
        <dbReference type="Proteomes" id="UP001369815"/>
    </source>
</evidence>
<gene>
    <name evidence="6" type="ORF">Daesc_010350</name>
</gene>
<feature type="compositionally biased region" description="Low complexity" evidence="4">
    <location>
        <begin position="171"/>
        <end position="188"/>
    </location>
</feature>
<dbReference type="Proteomes" id="UP001369815">
    <property type="component" value="Unassembled WGS sequence"/>
</dbReference>
<dbReference type="CDD" id="cd21437">
    <property type="entry name" value="zf-HIT_ZNHIT1_like"/>
    <property type="match status" value="1"/>
</dbReference>
<dbReference type="AlphaFoldDB" id="A0AAX6M7E9"/>
<evidence type="ECO:0000256" key="1">
    <source>
        <dbReference type="ARBA" id="ARBA00022723"/>
    </source>
</evidence>
<dbReference type="InterPro" id="IPR039723">
    <property type="entry name" value="Vps71/ZNHIT1"/>
</dbReference>
<dbReference type="GO" id="GO:0005634">
    <property type="term" value="C:nucleus"/>
    <property type="evidence" value="ECO:0007669"/>
    <property type="project" value="UniProtKB-ARBA"/>
</dbReference>
<feature type="region of interest" description="Disordered" evidence="4">
    <location>
        <begin position="150"/>
        <end position="200"/>
    </location>
</feature>
<dbReference type="InterPro" id="IPR007529">
    <property type="entry name" value="Znf_HIT"/>
</dbReference>
<comment type="caution">
    <text evidence="6">The sequence shown here is derived from an EMBL/GenBank/DDBJ whole genome shotgun (WGS) entry which is preliminary data.</text>
</comment>
<keyword evidence="3" id="KW-0862">Zinc</keyword>
<keyword evidence="1" id="KW-0479">Metal-binding</keyword>
<dbReference type="GO" id="GO:0008270">
    <property type="term" value="F:zinc ion binding"/>
    <property type="evidence" value="ECO:0007669"/>
    <property type="project" value="UniProtKB-KW"/>
</dbReference>
<protein>
    <recommendedName>
        <fullName evidence="5">HIT-type domain-containing protein</fullName>
    </recommendedName>
</protein>
<name>A0AAX6M7E9_9PEZI</name>
<accession>A0AAX6M7E9</accession>